<protein>
    <recommendedName>
        <fullName evidence="6">Metallo-beta-lactamase domain-containing protein</fullName>
    </recommendedName>
</protein>
<reference evidence="7 8" key="1">
    <citation type="submission" date="2017-06" db="EMBL/GenBank/DDBJ databases">
        <title>Ant-infecting Ophiocordyceps genomes reveal a high diversity of potential behavioral manipulation genes and a possible major role for enterotoxins.</title>
        <authorList>
            <person name="De Bekker C."/>
            <person name="Evans H.C."/>
            <person name="Brachmann A."/>
            <person name="Hughes D.P."/>
        </authorList>
    </citation>
    <scope>NUCLEOTIDE SEQUENCE [LARGE SCALE GENOMIC DNA]</scope>
    <source>
        <strain evidence="7 8">Map64</strain>
    </source>
</reference>
<evidence type="ECO:0000256" key="4">
    <source>
        <dbReference type="ARBA" id="ARBA00022801"/>
    </source>
</evidence>
<dbReference type="CDD" id="cd07730">
    <property type="entry name" value="metallo-hydrolase-like_MBL-fold"/>
    <property type="match status" value="1"/>
</dbReference>
<dbReference type="GO" id="GO:0016787">
    <property type="term" value="F:hydrolase activity"/>
    <property type="evidence" value="ECO:0007669"/>
    <property type="project" value="UniProtKB-KW"/>
</dbReference>
<dbReference type="EMBL" id="NJET01000009">
    <property type="protein sequence ID" value="PHH66299.1"/>
    <property type="molecule type" value="Genomic_DNA"/>
</dbReference>
<evidence type="ECO:0000313" key="8">
    <source>
        <dbReference type="Proteomes" id="UP000226192"/>
    </source>
</evidence>
<feature type="domain" description="Metallo-beta-lactamase" evidence="6">
    <location>
        <begin position="3"/>
        <end position="266"/>
    </location>
</feature>
<dbReference type="PANTHER" id="PTHR42978:SF2">
    <property type="entry name" value="102 KBASES UNSTABLE REGION: FROM 1 TO 119443"/>
    <property type="match status" value="1"/>
</dbReference>
<organism evidence="7 8">
    <name type="scientific">Ophiocordyceps australis</name>
    <dbReference type="NCBI Taxonomy" id="1399860"/>
    <lineage>
        <taxon>Eukaryota</taxon>
        <taxon>Fungi</taxon>
        <taxon>Dikarya</taxon>
        <taxon>Ascomycota</taxon>
        <taxon>Pezizomycotina</taxon>
        <taxon>Sordariomycetes</taxon>
        <taxon>Hypocreomycetidae</taxon>
        <taxon>Hypocreales</taxon>
        <taxon>Ophiocordycipitaceae</taxon>
        <taxon>Ophiocordyceps</taxon>
    </lineage>
</organism>
<dbReference type="InterPro" id="IPR051013">
    <property type="entry name" value="MBL_superfamily_lactonases"/>
</dbReference>
<evidence type="ECO:0000256" key="5">
    <source>
        <dbReference type="ARBA" id="ARBA00022833"/>
    </source>
</evidence>
<dbReference type="Proteomes" id="UP000226192">
    <property type="component" value="Unassembled WGS sequence"/>
</dbReference>
<comment type="similarity">
    <text evidence="2">Belongs to the metallo-beta-lactamase superfamily.</text>
</comment>
<dbReference type="PANTHER" id="PTHR42978">
    <property type="entry name" value="QUORUM-QUENCHING LACTONASE YTNP-RELATED-RELATED"/>
    <property type="match status" value="1"/>
</dbReference>
<keyword evidence="5" id="KW-0862">Zinc</keyword>
<evidence type="ECO:0000256" key="2">
    <source>
        <dbReference type="ARBA" id="ARBA00007749"/>
    </source>
</evidence>
<sequence>MKGQADYLVENHRGTVLFNAWRHLIIHKPSNTRLWFDLGVSHDLSQYPTFIQQNQQRLFNAEPAPNNILDDAKSVGVDSNHVNYIIASHAHWDHVFPVGSYFPKAKVICGPGTLKFAEKSWPDYPDSTFDGRIWNPAKSELPIQELPDPKTAPGKWQPVGPFKHGYDFFGDGSFWVIDSPGHCPGHLSALVRTRDKHGKRRWIVLASDCMHCYDLLHSPEAPFGKALPFTATGSFHQDEDNARDMIRKMAAMRKTYGDELLVWPAHVDKLEQMWDFDR</sequence>
<dbReference type="InterPro" id="IPR036866">
    <property type="entry name" value="RibonucZ/Hydroxyglut_hydro"/>
</dbReference>
<dbReference type="Gene3D" id="3.60.15.10">
    <property type="entry name" value="Ribonuclease Z/Hydroxyacylglutathione hydrolase-like"/>
    <property type="match status" value="1"/>
</dbReference>
<comment type="cofactor">
    <cofactor evidence="1">
        <name>Zn(2+)</name>
        <dbReference type="ChEBI" id="CHEBI:29105"/>
    </cofactor>
</comment>
<dbReference type="GO" id="GO:0046872">
    <property type="term" value="F:metal ion binding"/>
    <property type="evidence" value="ECO:0007669"/>
    <property type="project" value="UniProtKB-KW"/>
</dbReference>
<name>A0A2C5XBM6_9HYPO</name>
<dbReference type="SMART" id="SM00849">
    <property type="entry name" value="Lactamase_B"/>
    <property type="match status" value="1"/>
</dbReference>
<evidence type="ECO:0000256" key="1">
    <source>
        <dbReference type="ARBA" id="ARBA00001947"/>
    </source>
</evidence>
<keyword evidence="4" id="KW-0378">Hydrolase</keyword>
<comment type="caution">
    <text evidence="7">The sequence shown here is derived from an EMBL/GenBank/DDBJ whole genome shotgun (WGS) entry which is preliminary data.</text>
</comment>
<keyword evidence="3" id="KW-0479">Metal-binding</keyword>
<accession>A0A2C5XBM6</accession>
<gene>
    <name evidence="7" type="ORF">CDD81_7892</name>
</gene>
<dbReference type="OrthoDB" id="10250730at2759"/>
<evidence type="ECO:0000313" key="7">
    <source>
        <dbReference type="EMBL" id="PHH66299.1"/>
    </source>
</evidence>
<keyword evidence="8" id="KW-1185">Reference proteome</keyword>
<proteinExistence type="inferred from homology"/>
<dbReference type="AlphaFoldDB" id="A0A2C5XBM6"/>
<dbReference type="InterPro" id="IPR001279">
    <property type="entry name" value="Metallo-B-lactamas"/>
</dbReference>
<dbReference type="Pfam" id="PF00753">
    <property type="entry name" value="Lactamase_B"/>
    <property type="match status" value="1"/>
</dbReference>
<evidence type="ECO:0000256" key="3">
    <source>
        <dbReference type="ARBA" id="ARBA00022723"/>
    </source>
</evidence>
<dbReference type="STRING" id="1399860.A0A2C5XBM6"/>
<evidence type="ECO:0000259" key="6">
    <source>
        <dbReference type="SMART" id="SM00849"/>
    </source>
</evidence>
<dbReference type="SUPFAM" id="SSF56281">
    <property type="entry name" value="Metallo-hydrolase/oxidoreductase"/>
    <property type="match status" value="1"/>
</dbReference>